<evidence type="ECO:0000313" key="2">
    <source>
        <dbReference type="EMBL" id="AYO42033.1"/>
    </source>
</evidence>
<dbReference type="AlphaFoldDB" id="A0A3G2S1V9"/>
<keyword evidence="1" id="KW-1133">Transmembrane helix</keyword>
<accession>A0A3G2S1V9</accession>
<dbReference type="VEuPathDB" id="FungiDB:DNF11_1083"/>
<keyword evidence="1" id="KW-0812">Transmembrane</keyword>
<organism evidence="2 3">
    <name type="scientific">Malassezia restricta (strain ATCC 96810 / NBRC 103918 / CBS 7877)</name>
    <name type="common">Seborrheic dermatitis infection agent</name>
    <dbReference type="NCBI Taxonomy" id="425264"/>
    <lineage>
        <taxon>Eukaryota</taxon>
        <taxon>Fungi</taxon>
        <taxon>Dikarya</taxon>
        <taxon>Basidiomycota</taxon>
        <taxon>Ustilaginomycotina</taxon>
        <taxon>Malasseziomycetes</taxon>
        <taxon>Malasseziales</taxon>
        <taxon>Malasseziaceae</taxon>
        <taxon>Malassezia</taxon>
    </lineage>
</organism>
<protein>
    <submittedName>
        <fullName evidence="2">Uncharacterized protein</fullName>
    </submittedName>
</protein>
<feature type="transmembrane region" description="Helical" evidence="1">
    <location>
        <begin position="51"/>
        <end position="74"/>
    </location>
</feature>
<sequence>MSNLDIIQMLYYAENYLVFLSVGYASTVMENVQFATRMCDPPSWYGSAMNATSGLMVAAALYAVPLVFLMRTIVPNAPDSKKTETAAPRQSTWVIREWTPYSTGKCKTCFKKANLFIV</sequence>
<keyword evidence="3" id="KW-1185">Reference proteome</keyword>
<gene>
    <name evidence="2" type="ORF">DNF11_1083</name>
</gene>
<dbReference type="Proteomes" id="UP000269793">
    <property type="component" value="Chromosome II"/>
</dbReference>
<reference evidence="2 3" key="1">
    <citation type="submission" date="2018-10" db="EMBL/GenBank/DDBJ databases">
        <title>Complete genome sequence of Malassezia restricta CBS 7877.</title>
        <authorList>
            <person name="Morand S.C."/>
            <person name="Bertignac M."/>
            <person name="Iltis A."/>
            <person name="Kolder I."/>
            <person name="Pirovano W."/>
            <person name="Jourdain R."/>
            <person name="Clavaud C."/>
        </authorList>
    </citation>
    <scope>NUCLEOTIDE SEQUENCE [LARGE SCALE GENOMIC DNA]</scope>
    <source>
        <strain evidence="2 3">CBS 7877</strain>
    </source>
</reference>
<evidence type="ECO:0000256" key="1">
    <source>
        <dbReference type="SAM" id="Phobius"/>
    </source>
</evidence>
<proteinExistence type="predicted"/>
<name>A0A3G2S1V9_MALR7</name>
<keyword evidence="1" id="KW-0472">Membrane</keyword>
<dbReference type="EMBL" id="CP033149">
    <property type="protein sequence ID" value="AYO42033.1"/>
    <property type="molecule type" value="Genomic_DNA"/>
</dbReference>
<evidence type="ECO:0000313" key="3">
    <source>
        <dbReference type="Proteomes" id="UP000269793"/>
    </source>
</evidence>